<dbReference type="InterPro" id="IPR043129">
    <property type="entry name" value="ATPase_NBD"/>
</dbReference>
<evidence type="ECO:0000256" key="1">
    <source>
        <dbReference type="SAM" id="MobiDB-lite"/>
    </source>
</evidence>
<dbReference type="SUPFAM" id="SSF53067">
    <property type="entry name" value="Actin-like ATPase domain"/>
    <property type="match status" value="1"/>
</dbReference>
<feature type="region of interest" description="Disordered" evidence="1">
    <location>
        <begin position="614"/>
        <end position="686"/>
    </location>
</feature>
<name>A0A1G4AWQ0_9PEZI</name>
<evidence type="ECO:0000313" key="3">
    <source>
        <dbReference type="Proteomes" id="UP000176998"/>
    </source>
</evidence>
<dbReference type="Proteomes" id="UP000176998">
    <property type="component" value="Unassembled WGS sequence"/>
</dbReference>
<dbReference type="AlphaFoldDB" id="A0A1G4AWQ0"/>
<protein>
    <submittedName>
        <fullName evidence="2">Uncharacterized protein</fullName>
    </submittedName>
</protein>
<sequence>MSGAGAEPEAAPFLAIVNRLLALGSYSILGIDWGSTAIRASLCVKRTKELHSIWNTGATPGHDIRYQTGAFNATLYFDDRGGLAYTGEKFNGTCTPIPSKWFLCEDRETGNPLLDGLLAKYKGLKKRIRRNLEAIVRTVFQEVDKVCSEKPYVIEEVGLSYPAHWTPRELSSYENLIAAVMMEFKVMKSAHGHIKFHVESLASAHFLFSSRRHIKPILTKVDEPYLLVFLDFGGHTMNGCMFSVVRRSGDNLGYFRVGEAFTAHGGTQLWEKKIDEFATNYVEKSLKLTLLPSQRAEILEEFHLKIKRLQSDIFQSMILHTDDPKDNRSIAIHLRGSDAKQCFLDGLEEALNLAREKIAEAVALTSNVKIVLSGGSGKNSLVQADVQHACAELGIDKPFLLYEAVSEKDSFNISKGAAYATADKITVQEFIQRGAAFGFQLGRPEKGKDGPFISWESAATLALDADGPHYFRKRYGGGTRLRIVCDPFLQSSAKWDHIPSVWCYDVLEIAPPPKGHWEFSLRLHDFGHGELGLVIRKTKLTWTSKAMVETRNYGPFPLFYDASSNCCLINTDKIKSEDIDFYNGILLTDGGELVPCDPEAVADQILDLQKEKDDMLRESSRMNASISDRGKEENEQSNASGKRPLPSDLHTRGTEVREGVGRNNDKAQEPAFKRRLMLRQEDPERH</sequence>
<accession>A0A1G4AWQ0</accession>
<comment type="caution">
    <text evidence="2">The sequence shown here is derived from an EMBL/GenBank/DDBJ whole genome shotgun (WGS) entry which is preliminary data.</text>
</comment>
<evidence type="ECO:0000313" key="2">
    <source>
        <dbReference type="EMBL" id="OHE93545.1"/>
    </source>
</evidence>
<feature type="compositionally biased region" description="Basic and acidic residues" evidence="1">
    <location>
        <begin position="649"/>
        <end position="686"/>
    </location>
</feature>
<dbReference type="EMBL" id="MJBS01000117">
    <property type="protein sequence ID" value="OHE93545.1"/>
    <property type="molecule type" value="Genomic_DNA"/>
</dbReference>
<dbReference type="STRING" id="1209926.A0A1G4AWQ0"/>
<proteinExistence type="predicted"/>
<keyword evidence="3" id="KW-1185">Reference proteome</keyword>
<reference evidence="2 3" key="1">
    <citation type="submission" date="2016-09" db="EMBL/GenBank/DDBJ databases">
        <authorList>
            <person name="Capua I."/>
            <person name="De Benedictis P."/>
            <person name="Joannis T."/>
            <person name="Lombin L.H."/>
            <person name="Cattoli G."/>
        </authorList>
    </citation>
    <scope>NUCLEOTIDE SEQUENCE [LARGE SCALE GENOMIC DNA]</scope>
    <source>
        <strain evidence="2 3">IMI 309357</strain>
    </source>
</reference>
<gene>
    <name evidence="2" type="ORF">CORC01_11142</name>
</gene>
<dbReference type="RefSeq" id="XP_022470710.1">
    <property type="nucleotide sequence ID" value="XM_022622768.1"/>
</dbReference>
<organism evidence="2 3">
    <name type="scientific">Colletotrichum orchidophilum</name>
    <dbReference type="NCBI Taxonomy" id="1209926"/>
    <lineage>
        <taxon>Eukaryota</taxon>
        <taxon>Fungi</taxon>
        <taxon>Dikarya</taxon>
        <taxon>Ascomycota</taxon>
        <taxon>Pezizomycotina</taxon>
        <taxon>Sordariomycetes</taxon>
        <taxon>Hypocreomycetidae</taxon>
        <taxon>Glomerellales</taxon>
        <taxon>Glomerellaceae</taxon>
        <taxon>Colletotrichum</taxon>
    </lineage>
</organism>
<dbReference type="GeneID" id="34564278"/>
<dbReference type="OrthoDB" id="3819888at2759"/>